<keyword evidence="2" id="KW-1185">Reference proteome</keyword>
<gene>
    <name evidence="1" type="ORF">MILVUS5_LOCUS20001</name>
</gene>
<protein>
    <submittedName>
        <fullName evidence="1">Uncharacterized protein</fullName>
    </submittedName>
</protein>
<dbReference type="EMBL" id="CASHSV030000206">
    <property type="protein sequence ID" value="CAJ2652529.1"/>
    <property type="molecule type" value="Genomic_DNA"/>
</dbReference>
<evidence type="ECO:0000313" key="1">
    <source>
        <dbReference type="EMBL" id="CAJ2652529.1"/>
    </source>
</evidence>
<accession>A0ACB0K8R0</accession>
<proteinExistence type="predicted"/>
<dbReference type="Proteomes" id="UP001177021">
    <property type="component" value="Unassembled WGS sequence"/>
</dbReference>
<organism evidence="1 2">
    <name type="scientific">Trifolium pratense</name>
    <name type="common">Red clover</name>
    <dbReference type="NCBI Taxonomy" id="57577"/>
    <lineage>
        <taxon>Eukaryota</taxon>
        <taxon>Viridiplantae</taxon>
        <taxon>Streptophyta</taxon>
        <taxon>Embryophyta</taxon>
        <taxon>Tracheophyta</taxon>
        <taxon>Spermatophyta</taxon>
        <taxon>Magnoliopsida</taxon>
        <taxon>eudicotyledons</taxon>
        <taxon>Gunneridae</taxon>
        <taxon>Pentapetalae</taxon>
        <taxon>rosids</taxon>
        <taxon>fabids</taxon>
        <taxon>Fabales</taxon>
        <taxon>Fabaceae</taxon>
        <taxon>Papilionoideae</taxon>
        <taxon>50 kb inversion clade</taxon>
        <taxon>NPAAA clade</taxon>
        <taxon>Hologalegina</taxon>
        <taxon>IRL clade</taxon>
        <taxon>Trifolieae</taxon>
        <taxon>Trifolium</taxon>
    </lineage>
</organism>
<evidence type="ECO:0000313" key="2">
    <source>
        <dbReference type="Proteomes" id="UP001177021"/>
    </source>
</evidence>
<name>A0ACB0K8R0_TRIPR</name>
<sequence length="526" mass="60949">MINAFPPRVLESLDSMDPFLHFLSEEADECVNYTPPRVLESLDSMDPFLHFLSDEAADECVNYSPPRVLESLDSMDAFGNSSASFQSHEFLDKFDVNDFDGAVDLDTHVATLENRQHQTELAYFNLEADECANYSTPPSYVSDIAADATCLHRPTPYYPDFQEPFVYPKGDPDAVCLTKTDVELLNPATYINDTIIDFYILYLKNKMQKQKKPSFHFFNSFFYPKLAGDRKSAFRSVRKWTRKVNLFEKDYIFIPVNFKYHWSLIVICHPGEMVNINETEPEKSLRLPCILHMDSIKGYHSGLKDLVQSYLCEEWKERKKDTCGEDLSSRFLNMRFLPVEVPQQENSYDCGLFLLHHLELFLDEAPFNFNPLRITKFSNFLNSNWFPPAEASLKRTFIRRLIYELMENHGSHEGFSPNNGDDCLCSEYNDNRIGGQCPLINREATFHSGQAIEFAPPFNTSSMVLKETSEHLQVADFWEEHLPVLDFWEEHLPPVLDFWEEQPAKKRRLMHFPCGSDGISTSFTFI</sequence>
<comment type="caution">
    <text evidence="1">The sequence shown here is derived from an EMBL/GenBank/DDBJ whole genome shotgun (WGS) entry which is preliminary data.</text>
</comment>
<reference evidence="1" key="1">
    <citation type="submission" date="2023-10" db="EMBL/GenBank/DDBJ databases">
        <authorList>
            <person name="Rodriguez Cubillos JULIANA M."/>
            <person name="De Vega J."/>
        </authorList>
    </citation>
    <scope>NUCLEOTIDE SEQUENCE</scope>
</reference>